<dbReference type="Proteomes" id="UP000662857">
    <property type="component" value="Chromosome"/>
</dbReference>
<dbReference type="SUPFAM" id="SSF54593">
    <property type="entry name" value="Glyoxalase/Bleomycin resistance protein/Dihydroxybiphenyl dioxygenase"/>
    <property type="match status" value="1"/>
</dbReference>
<protein>
    <submittedName>
        <fullName evidence="3">VOC family protein</fullName>
    </submittedName>
</protein>
<dbReference type="PROSITE" id="PS51819">
    <property type="entry name" value="VOC"/>
    <property type="match status" value="1"/>
</dbReference>
<keyword evidence="1" id="KW-0479">Metal-binding</keyword>
<evidence type="ECO:0000313" key="4">
    <source>
        <dbReference type="Proteomes" id="UP000662857"/>
    </source>
</evidence>
<evidence type="ECO:0000259" key="2">
    <source>
        <dbReference type="PROSITE" id="PS51819"/>
    </source>
</evidence>
<dbReference type="PANTHER" id="PTHR36113">
    <property type="entry name" value="LYASE, PUTATIVE-RELATED-RELATED"/>
    <property type="match status" value="1"/>
</dbReference>
<dbReference type="InterPro" id="IPR037523">
    <property type="entry name" value="VOC_core"/>
</dbReference>
<dbReference type="InterPro" id="IPR051332">
    <property type="entry name" value="Fosfomycin_Res_Enzymes"/>
</dbReference>
<dbReference type="EMBL" id="CP070499">
    <property type="protein sequence ID" value="QSB16241.1"/>
    <property type="molecule type" value="Genomic_DNA"/>
</dbReference>
<feature type="domain" description="VOC" evidence="2">
    <location>
        <begin position="4"/>
        <end position="128"/>
    </location>
</feature>
<evidence type="ECO:0000313" key="3">
    <source>
        <dbReference type="EMBL" id="QSB16241.1"/>
    </source>
</evidence>
<accession>A0A895YF80</accession>
<sequence length="129" mass="14618">MVRGFHHVTLNVSDLQRSRRFYEALPGFVVDQEVPGRKLRFRIGDAAARLVLRPPLPGTPEGDQFSEKRIGLDHVAIGVSSREELEAILKVLNDLGAETDGIHLDRAGEAAMITFRDPDHIQWEFFEER</sequence>
<gene>
    <name evidence="3" type="ORF">JQS43_08085</name>
</gene>
<reference evidence="3" key="1">
    <citation type="submission" date="2021-02" db="EMBL/GenBank/DDBJ databases">
        <title>Natrosporangium hydrolyticum gen. nov., sp. nov, a haloalkaliphilic actinobacterium from a soda solonchak soil.</title>
        <authorList>
            <person name="Sorokin D.Y."/>
            <person name="Khijniak T.V."/>
            <person name="Zakharycheva A.P."/>
            <person name="Boueva O.V."/>
            <person name="Ariskina E.V."/>
            <person name="Hahnke R.L."/>
            <person name="Bunk B."/>
            <person name="Sproer C."/>
            <person name="Schumann P."/>
            <person name="Evtushenko L.I."/>
            <person name="Kublanov I.V."/>
        </authorList>
    </citation>
    <scope>NUCLEOTIDE SEQUENCE</scope>
    <source>
        <strain evidence="3">DSM 106523</strain>
    </source>
</reference>
<dbReference type="InterPro" id="IPR029068">
    <property type="entry name" value="Glyas_Bleomycin-R_OHBP_Dase"/>
</dbReference>
<name>A0A895YF80_9ACTN</name>
<proteinExistence type="predicted"/>
<dbReference type="InterPro" id="IPR004360">
    <property type="entry name" value="Glyas_Fos-R_dOase_dom"/>
</dbReference>
<dbReference type="GO" id="GO:0046872">
    <property type="term" value="F:metal ion binding"/>
    <property type="evidence" value="ECO:0007669"/>
    <property type="project" value="UniProtKB-KW"/>
</dbReference>
<dbReference type="PANTHER" id="PTHR36113:SF6">
    <property type="entry name" value="FOSFOMYCIN RESISTANCE PROTEIN FOSX"/>
    <property type="match status" value="1"/>
</dbReference>
<dbReference type="RefSeq" id="WP_239678444.1">
    <property type="nucleotide sequence ID" value="NZ_CP070499.1"/>
</dbReference>
<dbReference type="Gene3D" id="3.10.180.10">
    <property type="entry name" value="2,3-Dihydroxybiphenyl 1,2-Dioxygenase, domain 1"/>
    <property type="match status" value="1"/>
</dbReference>
<organism evidence="3 4">
    <name type="scientific">Natronosporangium hydrolyticum</name>
    <dbReference type="NCBI Taxonomy" id="2811111"/>
    <lineage>
        <taxon>Bacteria</taxon>
        <taxon>Bacillati</taxon>
        <taxon>Actinomycetota</taxon>
        <taxon>Actinomycetes</taxon>
        <taxon>Micromonosporales</taxon>
        <taxon>Micromonosporaceae</taxon>
        <taxon>Natronosporangium</taxon>
    </lineage>
</organism>
<dbReference type="KEGG" id="nhy:JQS43_08085"/>
<keyword evidence="4" id="KW-1185">Reference proteome</keyword>
<dbReference type="AlphaFoldDB" id="A0A895YF80"/>
<evidence type="ECO:0000256" key="1">
    <source>
        <dbReference type="ARBA" id="ARBA00022723"/>
    </source>
</evidence>
<dbReference type="Pfam" id="PF00903">
    <property type="entry name" value="Glyoxalase"/>
    <property type="match status" value="1"/>
</dbReference>